<dbReference type="EMBL" id="MTJY01000031">
    <property type="protein sequence ID" value="ONN74721.1"/>
    <property type="molecule type" value="Genomic_DNA"/>
</dbReference>
<dbReference type="Proteomes" id="UP000542889">
    <property type="component" value="Unassembled WGS sequence"/>
</dbReference>
<dbReference type="GeneID" id="69832043"/>
<dbReference type="AlphaFoldDB" id="A0A2A5L7E7"/>
<dbReference type="RefSeq" id="WP_005684313.1">
    <property type="nucleotide sequence ID" value="NZ_BSWG01000026.1"/>
</dbReference>
<evidence type="ECO:0000313" key="5">
    <source>
        <dbReference type="EMBL" id="PLA58239.1"/>
    </source>
</evidence>
<dbReference type="SUPFAM" id="SSF55315">
    <property type="entry name" value="L30e-like"/>
    <property type="match status" value="1"/>
</dbReference>
<dbReference type="NCBIfam" id="NF005585">
    <property type="entry name" value="PRK07283.1"/>
    <property type="match status" value="1"/>
</dbReference>
<dbReference type="EMBL" id="JABXWP010000035">
    <property type="protein sequence ID" value="NVO89605.1"/>
    <property type="molecule type" value="Genomic_DNA"/>
</dbReference>
<evidence type="ECO:0000313" key="7">
    <source>
        <dbReference type="Proteomes" id="UP000189067"/>
    </source>
</evidence>
<sequence length="99" mass="10760">MQKQAVLNLLGLARRASRLTTGDQLVLSAIRSGEAKLVFVASDASANTRKKFSDKSSYYQVPLVTMFSKMDLSQAIGSDRAMIAVTDAGFAKKMQELLT</sequence>
<reference evidence="6 9" key="3">
    <citation type="submission" date="2019-04" db="EMBL/GenBank/DDBJ databases">
        <title>Genome Announcement to Ensure Probiotic Safety of Lactobacillus rhamnosus UBLR-58.</title>
        <authorList>
            <person name="Sulthana A."/>
            <person name="Lakshmi S.G."/>
            <person name="Madempudi R.S."/>
        </authorList>
    </citation>
    <scope>NUCLEOTIDE SEQUENCE [LARGE SCALE GENOMIC DNA]</scope>
    <source>
        <strain evidence="6 9">UBLR-58</strain>
    </source>
</reference>
<evidence type="ECO:0000313" key="10">
    <source>
        <dbReference type="Proteomes" id="UP000542889"/>
    </source>
</evidence>
<accession>A0A2A5L7E7</accession>
<gene>
    <name evidence="4" type="ORF">BWR10_07625</name>
    <name evidence="5" type="ORF">CYJ91_01405</name>
    <name evidence="6" type="ORF">E6L36_06760</name>
    <name evidence="3" type="ORF">H0N82_03930</name>
    <name evidence="2" type="ORF">HWN39_14135</name>
</gene>
<evidence type="ECO:0000313" key="6">
    <source>
        <dbReference type="EMBL" id="THC80126.1"/>
    </source>
</evidence>
<dbReference type="EMBL" id="JACCKI010000002">
    <property type="protein sequence ID" value="NZA04282.1"/>
    <property type="molecule type" value="Genomic_DNA"/>
</dbReference>
<evidence type="ECO:0000313" key="4">
    <source>
        <dbReference type="EMBL" id="ONN74721.1"/>
    </source>
</evidence>
<dbReference type="Proteomes" id="UP000307517">
    <property type="component" value="Unassembled WGS sequence"/>
</dbReference>
<reference evidence="3 11" key="5">
    <citation type="submission" date="2020-07" db="EMBL/GenBank/DDBJ databases">
        <title>Organ Donor 1.</title>
        <authorList>
            <person name="Marsh A.J."/>
            <person name="Azcarate-Peril M.A."/>
        </authorList>
    </citation>
    <scope>NUCLEOTIDE SEQUENCE [LARGE SCALE GENOMIC DNA]</scope>
    <source>
        <strain evidence="3 11">AMC0712</strain>
    </source>
</reference>
<evidence type="ECO:0000313" key="2">
    <source>
        <dbReference type="EMBL" id="NVO89605.1"/>
    </source>
</evidence>
<dbReference type="Proteomes" id="UP000189067">
    <property type="component" value="Unassembled WGS sequence"/>
</dbReference>
<keyword evidence="4" id="KW-0687">Ribonucleoprotein</keyword>
<comment type="caution">
    <text evidence="2">The sequence shown here is derived from an EMBL/GenBank/DDBJ whole genome shotgun (WGS) entry which is preliminary data.</text>
</comment>
<accession>A0A0E3CRE9</accession>
<dbReference type="STRING" id="47715.AWJ15_03600"/>
<dbReference type="Gene3D" id="3.30.1330.30">
    <property type="match status" value="1"/>
</dbReference>
<proteinExistence type="predicted"/>
<evidence type="ECO:0000313" key="8">
    <source>
        <dbReference type="Proteomes" id="UP000234212"/>
    </source>
</evidence>
<evidence type="ECO:0000259" key="1">
    <source>
        <dbReference type="Pfam" id="PF01248"/>
    </source>
</evidence>
<name>A0A2A5L7E7_LACRH</name>
<dbReference type="EMBL" id="SSHM01000001">
    <property type="protein sequence ID" value="THC80126.1"/>
    <property type="molecule type" value="Genomic_DNA"/>
</dbReference>
<dbReference type="Proteomes" id="UP000234212">
    <property type="component" value="Unassembled WGS sequence"/>
</dbReference>
<dbReference type="Proteomes" id="UP000552935">
    <property type="component" value="Unassembled WGS sequence"/>
</dbReference>
<dbReference type="OMA" id="ASMNTQK"/>
<evidence type="ECO:0000313" key="9">
    <source>
        <dbReference type="Proteomes" id="UP000307517"/>
    </source>
</evidence>
<dbReference type="InterPro" id="IPR004038">
    <property type="entry name" value="Ribosomal_eL8/eL30/eS12/Gad45"/>
</dbReference>
<evidence type="ECO:0000313" key="3">
    <source>
        <dbReference type="EMBL" id="NZA04282.1"/>
    </source>
</evidence>
<protein>
    <submittedName>
        <fullName evidence="4">50S ribosomal protein L7</fullName>
    </submittedName>
    <submittedName>
        <fullName evidence="2">YlxQ-related RNA-binding protein</fullName>
    </submittedName>
</protein>
<feature type="domain" description="Ribosomal protein eL8/eL30/eS12/Gadd45" evidence="1">
    <location>
        <begin position="5"/>
        <end position="93"/>
    </location>
</feature>
<organism evidence="2 10">
    <name type="scientific">Lacticaseibacillus rhamnosus</name>
    <name type="common">Lactobacillus rhamnosus</name>
    <dbReference type="NCBI Taxonomy" id="47715"/>
    <lineage>
        <taxon>Bacteria</taxon>
        <taxon>Bacillati</taxon>
        <taxon>Bacillota</taxon>
        <taxon>Bacilli</taxon>
        <taxon>Lactobacillales</taxon>
        <taxon>Lactobacillaceae</taxon>
        <taxon>Lacticaseibacillus</taxon>
    </lineage>
</organism>
<dbReference type="InterPro" id="IPR029064">
    <property type="entry name" value="Ribosomal_eL30-like_sf"/>
</dbReference>
<keyword evidence="4" id="KW-0689">Ribosomal protein</keyword>
<dbReference type="Pfam" id="PF01248">
    <property type="entry name" value="Ribosomal_L7Ae"/>
    <property type="match status" value="1"/>
</dbReference>
<dbReference type="GO" id="GO:0005840">
    <property type="term" value="C:ribosome"/>
    <property type="evidence" value="ECO:0007669"/>
    <property type="project" value="UniProtKB-KW"/>
</dbReference>
<dbReference type="OrthoDB" id="9794863at2"/>
<evidence type="ECO:0000313" key="11">
    <source>
        <dbReference type="Proteomes" id="UP000552935"/>
    </source>
</evidence>
<reference evidence="5 8" key="2">
    <citation type="submission" date="2017-12" db="EMBL/GenBank/DDBJ databases">
        <title>Phylogenetic diversity of female urinary microbiome.</title>
        <authorList>
            <person name="Thomas-White K."/>
            <person name="Wolfe A.J."/>
        </authorList>
    </citation>
    <scope>NUCLEOTIDE SEQUENCE [LARGE SCALE GENOMIC DNA]</scope>
    <source>
        <strain evidence="5 8">UMB0004</strain>
    </source>
</reference>
<reference evidence="4 7" key="1">
    <citation type="submission" date="2017-01" db="EMBL/GenBank/DDBJ databases">
        <title>In silico prediction, in vitro antibacterial spectrum and physicochemical properties of a putative bacteriocin produced by Lactobacillus rhamnosus strain L156.4.</title>
        <authorList>
            <person name="Silveira A.M."/>
            <person name="Monteiro A.S."/>
            <person name="Santos V.L."/>
            <person name="Nicoli J.R."/>
            <person name="Azevedo V."/>
            <person name="Soares S.C."/>
            <person name="Castro-Oliveira L."/>
            <person name="Dias-Souza M.V."/>
            <person name="Nardi R.M."/>
        </authorList>
    </citation>
    <scope>NUCLEOTIDE SEQUENCE [LARGE SCALE GENOMIC DNA]</scope>
    <source>
        <strain evidence="4 7">L156.4</strain>
    </source>
</reference>
<dbReference type="EMBL" id="PKJX01000001">
    <property type="protein sequence ID" value="PLA58239.1"/>
    <property type="molecule type" value="Genomic_DNA"/>
</dbReference>
<reference evidence="2 10" key="4">
    <citation type="submission" date="2020-06" db="EMBL/GenBank/DDBJ databases">
        <title>Lactobacillus rhamnosus QC,genome.</title>
        <authorList>
            <person name="Yi H."/>
            <person name="Jin M."/>
        </authorList>
    </citation>
    <scope>NUCLEOTIDE SEQUENCE [LARGE SCALE GENOMIC DNA]</scope>
    <source>
        <strain evidence="2 10">QC</strain>
    </source>
</reference>